<accession>A0A285J4P0</accession>
<keyword evidence="5" id="KW-1185">Reference proteome</keyword>
<dbReference type="CDD" id="cd07043">
    <property type="entry name" value="STAS_anti-anti-sigma_factors"/>
    <property type="match status" value="1"/>
</dbReference>
<dbReference type="PANTHER" id="PTHR33495">
    <property type="entry name" value="ANTI-SIGMA FACTOR ANTAGONIST TM_1081-RELATED-RELATED"/>
    <property type="match status" value="1"/>
</dbReference>
<dbReference type="EMBL" id="OBDY01000016">
    <property type="protein sequence ID" value="SNY55299.1"/>
    <property type="molecule type" value="Genomic_DNA"/>
</dbReference>
<evidence type="ECO:0000313" key="4">
    <source>
        <dbReference type="EMBL" id="SNY55299.1"/>
    </source>
</evidence>
<dbReference type="Proteomes" id="UP000219612">
    <property type="component" value="Unassembled WGS sequence"/>
</dbReference>
<dbReference type="RefSeq" id="WP_097324076.1">
    <property type="nucleotide sequence ID" value="NZ_OBDY01000016.1"/>
</dbReference>
<evidence type="ECO:0000256" key="1">
    <source>
        <dbReference type="ARBA" id="ARBA00009013"/>
    </source>
</evidence>
<dbReference type="InterPro" id="IPR003658">
    <property type="entry name" value="Anti-sigma_ant"/>
</dbReference>
<organism evidence="4 5">
    <name type="scientific">Paractinoplanes atraurantiacus</name>
    <dbReference type="NCBI Taxonomy" id="1036182"/>
    <lineage>
        <taxon>Bacteria</taxon>
        <taxon>Bacillati</taxon>
        <taxon>Actinomycetota</taxon>
        <taxon>Actinomycetes</taxon>
        <taxon>Micromonosporales</taxon>
        <taxon>Micromonosporaceae</taxon>
        <taxon>Paractinoplanes</taxon>
    </lineage>
</organism>
<reference evidence="4 5" key="1">
    <citation type="submission" date="2017-09" db="EMBL/GenBank/DDBJ databases">
        <authorList>
            <person name="Ehlers B."/>
            <person name="Leendertz F.H."/>
        </authorList>
    </citation>
    <scope>NUCLEOTIDE SEQUENCE [LARGE SCALE GENOMIC DNA]</scope>
    <source>
        <strain evidence="4 5">CGMCC 4.6857</strain>
    </source>
</reference>
<dbReference type="InterPro" id="IPR002645">
    <property type="entry name" value="STAS_dom"/>
</dbReference>
<evidence type="ECO:0000259" key="3">
    <source>
        <dbReference type="PROSITE" id="PS50801"/>
    </source>
</evidence>
<name>A0A285J4P0_9ACTN</name>
<sequence>MTTPPAHGPSYYVRTLGDTAVVTPLTDLDATLADHLRDDLMAAAAAHPRVLVDLQAVKFIDSAALGLLVRARQEARQHDAAFALIAPSPFVQTVLHTMRLDRAFVSYPDRATALGEASTV</sequence>
<dbReference type="PROSITE" id="PS50801">
    <property type="entry name" value="STAS"/>
    <property type="match status" value="1"/>
</dbReference>
<comment type="similarity">
    <text evidence="1 2">Belongs to the anti-sigma-factor antagonist family.</text>
</comment>
<dbReference type="PANTHER" id="PTHR33495:SF2">
    <property type="entry name" value="ANTI-SIGMA FACTOR ANTAGONIST TM_1081-RELATED"/>
    <property type="match status" value="1"/>
</dbReference>
<gene>
    <name evidence="4" type="ORF">SAMN05421748_116106</name>
</gene>
<dbReference type="GO" id="GO:0043856">
    <property type="term" value="F:anti-sigma factor antagonist activity"/>
    <property type="evidence" value="ECO:0007669"/>
    <property type="project" value="InterPro"/>
</dbReference>
<evidence type="ECO:0000313" key="5">
    <source>
        <dbReference type="Proteomes" id="UP000219612"/>
    </source>
</evidence>
<protein>
    <recommendedName>
        <fullName evidence="2">Anti-sigma factor antagonist</fullName>
    </recommendedName>
</protein>
<dbReference type="SUPFAM" id="SSF52091">
    <property type="entry name" value="SpoIIaa-like"/>
    <property type="match status" value="1"/>
</dbReference>
<dbReference type="AlphaFoldDB" id="A0A285J4P0"/>
<evidence type="ECO:0000256" key="2">
    <source>
        <dbReference type="RuleBase" id="RU003749"/>
    </source>
</evidence>
<dbReference type="NCBIfam" id="TIGR00377">
    <property type="entry name" value="ant_ant_sig"/>
    <property type="match status" value="1"/>
</dbReference>
<dbReference type="InterPro" id="IPR036513">
    <property type="entry name" value="STAS_dom_sf"/>
</dbReference>
<dbReference type="OrthoDB" id="5456061at2"/>
<feature type="domain" description="STAS" evidence="3">
    <location>
        <begin position="9"/>
        <end position="120"/>
    </location>
</feature>
<dbReference type="Pfam" id="PF01740">
    <property type="entry name" value="STAS"/>
    <property type="match status" value="1"/>
</dbReference>
<dbReference type="Gene3D" id="3.30.750.24">
    <property type="entry name" value="STAS domain"/>
    <property type="match status" value="1"/>
</dbReference>
<proteinExistence type="inferred from homology"/>